<name>A0A6A8DHZ1_9BACI</name>
<evidence type="ECO:0000313" key="3">
    <source>
        <dbReference type="Proteomes" id="UP000799092"/>
    </source>
</evidence>
<dbReference type="InterPro" id="IPR021683">
    <property type="entry name" value="DUF3267"/>
</dbReference>
<proteinExistence type="predicted"/>
<feature type="transmembrane region" description="Helical" evidence="1">
    <location>
        <begin position="20"/>
        <end position="40"/>
    </location>
</feature>
<keyword evidence="3" id="KW-1185">Reference proteome</keyword>
<dbReference type="OrthoDB" id="2360495at2"/>
<protein>
    <submittedName>
        <fullName evidence="2">DUF3267 domain-containing protein</fullName>
    </submittedName>
</protein>
<evidence type="ECO:0000313" key="2">
    <source>
        <dbReference type="EMBL" id="MRH44126.1"/>
    </source>
</evidence>
<accession>A0A6A8DHZ1</accession>
<dbReference type="Pfam" id="PF11667">
    <property type="entry name" value="DUF3267"/>
    <property type="match status" value="1"/>
</dbReference>
<feature type="transmembrane region" description="Helical" evidence="1">
    <location>
        <begin position="52"/>
        <end position="77"/>
    </location>
</feature>
<organism evidence="2 3">
    <name type="scientific">Aquibacillus halophilus</name>
    <dbReference type="NCBI Taxonomy" id="930132"/>
    <lineage>
        <taxon>Bacteria</taxon>
        <taxon>Bacillati</taxon>
        <taxon>Bacillota</taxon>
        <taxon>Bacilli</taxon>
        <taxon>Bacillales</taxon>
        <taxon>Bacillaceae</taxon>
        <taxon>Aquibacillus</taxon>
    </lineage>
</organism>
<feature type="transmembrane region" description="Helical" evidence="1">
    <location>
        <begin position="109"/>
        <end position="128"/>
    </location>
</feature>
<reference evidence="2" key="1">
    <citation type="submission" date="2019-11" db="EMBL/GenBank/DDBJ databases">
        <authorList>
            <person name="Li J."/>
        </authorList>
    </citation>
    <scope>NUCLEOTIDE SEQUENCE</scope>
    <source>
        <strain evidence="2">B6B</strain>
    </source>
</reference>
<keyword evidence="1" id="KW-1133">Transmembrane helix</keyword>
<dbReference type="AlphaFoldDB" id="A0A6A8DHZ1"/>
<keyword evidence="1" id="KW-0472">Membrane</keyword>
<evidence type="ECO:0000256" key="1">
    <source>
        <dbReference type="SAM" id="Phobius"/>
    </source>
</evidence>
<gene>
    <name evidence="2" type="ORF">GH741_15905</name>
</gene>
<sequence>MMNCWKTVNITREFGLNRIYLISLLTGLLSFIFLYLPYSIVHQTIELKDHGLVPLLISLLLLPMFHKLTHVLPVFLINKRLKINWRFKIGIFPTFLFTTKTKMSKRTSIFILLAPTVLITVPGLFSSYLFADYYAYFVLFTAVNIGLSFTDFLYTKQLLKAPKKCVIENAKDGYDILVS</sequence>
<keyword evidence="1" id="KW-0812">Transmembrane</keyword>
<comment type="caution">
    <text evidence="2">The sequence shown here is derived from an EMBL/GenBank/DDBJ whole genome shotgun (WGS) entry which is preliminary data.</text>
</comment>
<dbReference type="Proteomes" id="UP000799092">
    <property type="component" value="Unassembled WGS sequence"/>
</dbReference>
<dbReference type="EMBL" id="WJNG01000014">
    <property type="protein sequence ID" value="MRH44126.1"/>
    <property type="molecule type" value="Genomic_DNA"/>
</dbReference>
<feature type="transmembrane region" description="Helical" evidence="1">
    <location>
        <begin position="134"/>
        <end position="154"/>
    </location>
</feature>